<evidence type="ECO:0000313" key="8">
    <source>
        <dbReference type="EMBL" id="OHX44625.1"/>
    </source>
</evidence>
<keyword evidence="9" id="KW-1185">Reference proteome</keyword>
<feature type="transmembrane region" description="Helical" evidence="6">
    <location>
        <begin position="256"/>
        <end position="274"/>
    </location>
</feature>
<dbReference type="NCBIfam" id="TIGR03144">
    <property type="entry name" value="cytochr_II_ccsB"/>
    <property type="match status" value="1"/>
</dbReference>
<feature type="domain" description="Cytochrome c assembly protein" evidence="7">
    <location>
        <begin position="266"/>
        <end position="388"/>
    </location>
</feature>
<comment type="subcellular location">
    <subcellularLocation>
        <location evidence="1">Membrane</location>
        <topology evidence="1">Multi-pass membrane protein</topology>
    </subcellularLocation>
</comment>
<evidence type="ECO:0000259" key="7">
    <source>
        <dbReference type="Pfam" id="PF01578"/>
    </source>
</evidence>
<feature type="transmembrane region" description="Helical" evidence="6">
    <location>
        <begin position="6"/>
        <end position="28"/>
    </location>
</feature>
<feature type="transmembrane region" description="Helical" evidence="6">
    <location>
        <begin position="174"/>
        <end position="196"/>
    </location>
</feature>
<keyword evidence="4 6" id="KW-1133">Transmembrane helix</keyword>
<evidence type="ECO:0000313" key="9">
    <source>
        <dbReference type="Proteomes" id="UP000180194"/>
    </source>
</evidence>
<protein>
    <submittedName>
        <fullName evidence="8">C-type cytochrome biogenesis protein CcsB</fullName>
    </submittedName>
</protein>
<dbReference type="InterPro" id="IPR002541">
    <property type="entry name" value="Cyt_c_assembly"/>
</dbReference>
<evidence type="ECO:0000256" key="4">
    <source>
        <dbReference type="ARBA" id="ARBA00022989"/>
    </source>
</evidence>
<feature type="transmembrane region" description="Helical" evidence="6">
    <location>
        <begin position="40"/>
        <end position="65"/>
    </location>
</feature>
<feature type="transmembrane region" description="Helical" evidence="6">
    <location>
        <begin position="135"/>
        <end position="162"/>
    </location>
</feature>
<dbReference type="PANTHER" id="PTHR30071:SF1">
    <property type="entry name" value="CYTOCHROME B_B6 PROTEIN-RELATED"/>
    <property type="match status" value="1"/>
</dbReference>
<dbReference type="PANTHER" id="PTHR30071">
    <property type="entry name" value="HEME EXPORTER PROTEIN C"/>
    <property type="match status" value="1"/>
</dbReference>
<feature type="transmembrane region" description="Helical" evidence="6">
    <location>
        <begin position="363"/>
        <end position="387"/>
    </location>
</feature>
<evidence type="ECO:0000256" key="1">
    <source>
        <dbReference type="ARBA" id="ARBA00004141"/>
    </source>
</evidence>
<feature type="transmembrane region" description="Helical" evidence="6">
    <location>
        <begin position="103"/>
        <end position="123"/>
    </location>
</feature>
<evidence type="ECO:0000256" key="3">
    <source>
        <dbReference type="ARBA" id="ARBA00022748"/>
    </source>
</evidence>
<feature type="transmembrane region" description="Helical" evidence="6">
    <location>
        <begin position="335"/>
        <end position="351"/>
    </location>
</feature>
<dbReference type="EMBL" id="MBRJ01000041">
    <property type="protein sequence ID" value="OHX44625.1"/>
    <property type="molecule type" value="Genomic_DNA"/>
</dbReference>
<organism evidence="8 9">
    <name type="scientific">Cytobacillus oceanisediminis</name>
    <dbReference type="NCBI Taxonomy" id="665099"/>
    <lineage>
        <taxon>Bacteria</taxon>
        <taxon>Bacillati</taxon>
        <taxon>Bacillota</taxon>
        <taxon>Bacilli</taxon>
        <taxon>Bacillales</taxon>
        <taxon>Bacillaceae</taxon>
        <taxon>Cytobacillus</taxon>
    </lineage>
</organism>
<comment type="caution">
    <text evidence="8">The sequence shown here is derived from an EMBL/GenBank/DDBJ whole genome shotgun (WGS) entry which is preliminary data.</text>
</comment>
<keyword evidence="5 6" id="KW-0472">Membrane</keyword>
<evidence type="ECO:0000256" key="5">
    <source>
        <dbReference type="ARBA" id="ARBA00023136"/>
    </source>
</evidence>
<name>A0ABX3CN49_9BACI</name>
<evidence type="ECO:0000256" key="6">
    <source>
        <dbReference type="SAM" id="Phobius"/>
    </source>
</evidence>
<reference evidence="8 9" key="1">
    <citation type="submission" date="2016-07" db="EMBL/GenBank/DDBJ databases">
        <title>Bacillus oceanisediminis whole genome.</title>
        <authorList>
            <person name="Pal Y."/>
            <person name="Verma A."/>
            <person name="Mual P."/>
            <person name="Srinivasan K."/>
        </authorList>
    </citation>
    <scope>NUCLEOTIDE SEQUENCE [LARGE SCALE GENOMIC DNA]</scope>
    <source>
        <strain evidence="8 9">Bhandara28</strain>
    </source>
</reference>
<dbReference type="InterPro" id="IPR017562">
    <property type="entry name" value="Cyt_c_biogenesis_CcsA"/>
</dbReference>
<gene>
    <name evidence="8" type="ORF">BBV17_25725</name>
</gene>
<keyword evidence="2 6" id="KW-0812">Transmembrane</keyword>
<evidence type="ECO:0000256" key="2">
    <source>
        <dbReference type="ARBA" id="ARBA00022692"/>
    </source>
</evidence>
<dbReference type="Proteomes" id="UP000180194">
    <property type="component" value="Unassembled WGS sequence"/>
</dbReference>
<dbReference type="InterPro" id="IPR045062">
    <property type="entry name" value="Cyt_c_biogenesis_CcsA/CcmC"/>
</dbReference>
<feature type="transmembrane region" description="Helical" evidence="6">
    <location>
        <begin position="304"/>
        <end position="323"/>
    </location>
</feature>
<dbReference type="RefSeq" id="WP_009335601.1">
    <property type="nucleotide sequence ID" value="NZ_MBRJ01000041.1"/>
</dbReference>
<sequence>MVALSSNLLYLAFYLYLLATLLFGGAIRDKRKQYEKPSQWAKVAITVTIVAFASHLGYFITRWVASGQAPVSNMFEFITAFSMMMVLAFIILYLIYKAAILGLFTLPITLLIIAYGSMFPSEISPLIPALQSDWLAIHVTTTALGSAILASSFIAGVIYLLHSVDQSQRSKGTFWLEVIMYTIVATLSFVVITSIFRGMEYEAVYKWVNKNDQEVEMIYNLPSIIGPNQGELLTKGKMEAFVEVPAIIAAGRLNTVIWSVVTGLLLYGALRLILRKRISAALQPLTKNVNLDLVDEIGYRSVTIGFPIFTLGALVFAMIWAQIAWTRFWGWDPKEVWALITWLFYAAYLHLRLSKGWHGQKSAWLGVIGFGIIIFNLIFVNLIIAGLHSYA</sequence>
<dbReference type="Pfam" id="PF01578">
    <property type="entry name" value="Cytochrom_C_asm"/>
    <property type="match status" value="1"/>
</dbReference>
<feature type="transmembrane region" description="Helical" evidence="6">
    <location>
        <begin position="77"/>
        <end position="96"/>
    </location>
</feature>
<proteinExistence type="predicted"/>
<accession>A0ABX3CN49</accession>
<keyword evidence="3" id="KW-0201">Cytochrome c-type biogenesis</keyword>